<accession>A0A395JJ66</accession>
<dbReference type="GO" id="GO:0043022">
    <property type="term" value="F:ribosome binding"/>
    <property type="evidence" value="ECO:0007669"/>
    <property type="project" value="InterPro"/>
</dbReference>
<dbReference type="InParanoid" id="A0A395JJ66"/>
<evidence type="ECO:0000256" key="5">
    <source>
        <dbReference type="HAMAP-Rule" id="MF_00014"/>
    </source>
</evidence>
<dbReference type="FunCoup" id="A0A395JJ66">
    <property type="interactions" value="436"/>
</dbReference>
<keyword evidence="3 5" id="KW-0698">rRNA processing</keyword>
<comment type="domain">
    <text evidence="5">The PRC barrel domain binds ribosomal protein uS19.</text>
</comment>
<dbReference type="Gene3D" id="2.40.30.60">
    <property type="entry name" value="RimM"/>
    <property type="match status" value="1"/>
</dbReference>
<dbReference type="Gene3D" id="2.30.30.240">
    <property type="entry name" value="PRC-barrel domain"/>
    <property type="match status" value="1"/>
</dbReference>
<evidence type="ECO:0000256" key="1">
    <source>
        <dbReference type="ARBA" id="ARBA00022490"/>
    </source>
</evidence>
<keyword evidence="1 5" id="KW-0963">Cytoplasm</keyword>
<dbReference type="NCBIfam" id="TIGR02273">
    <property type="entry name" value="16S_RimM"/>
    <property type="match status" value="1"/>
</dbReference>
<dbReference type="Proteomes" id="UP000253083">
    <property type="component" value="Unassembled WGS sequence"/>
</dbReference>
<dbReference type="InterPro" id="IPR056792">
    <property type="entry name" value="PRC_RimM"/>
</dbReference>
<evidence type="ECO:0000313" key="8">
    <source>
        <dbReference type="EMBL" id="RBP49101.1"/>
    </source>
</evidence>
<dbReference type="AlphaFoldDB" id="A0A395JJ66"/>
<reference evidence="8 9" key="1">
    <citation type="submission" date="2018-06" db="EMBL/GenBank/DDBJ databases">
        <title>Genomic Encyclopedia of Type Strains, Phase IV (KMG-IV): sequencing the most valuable type-strain genomes for metagenomic binning, comparative biology and taxonomic classification.</title>
        <authorList>
            <person name="Goeker M."/>
        </authorList>
    </citation>
    <scope>NUCLEOTIDE SEQUENCE [LARGE SCALE GENOMIC DNA]</scope>
    <source>
        <strain evidence="8 9">DSM 24032</strain>
    </source>
</reference>
<evidence type="ECO:0000259" key="7">
    <source>
        <dbReference type="Pfam" id="PF24986"/>
    </source>
</evidence>
<comment type="caution">
    <text evidence="8">The sequence shown here is derived from an EMBL/GenBank/DDBJ whole genome shotgun (WGS) entry which is preliminary data.</text>
</comment>
<dbReference type="EMBL" id="QNRT01000004">
    <property type="protein sequence ID" value="RBP49101.1"/>
    <property type="molecule type" value="Genomic_DNA"/>
</dbReference>
<comment type="subcellular location">
    <subcellularLocation>
        <location evidence="5">Cytoplasm</location>
    </subcellularLocation>
</comment>
<dbReference type="Pfam" id="PF01782">
    <property type="entry name" value="RimM"/>
    <property type="match status" value="1"/>
</dbReference>
<dbReference type="SUPFAM" id="SSF50346">
    <property type="entry name" value="PRC-barrel domain"/>
    <property type="match status" value="1"/>
</dbReference>
<keyword evidence="2 5" id="KW-0690">Ribosome biogenesis</keyword>
<proteinExistence type="inferred from homology"/>
<name>A0A395JJ66_9GAMM</name>
<comment type="subunit">
    <text evidence="5">Binds ribosomal protein uS19.</text>
</comment>
<dbReference type="GO" id="GO:0006364">
    <property type="term" value="P:rRNA processing"/>
    <property type="evidence" value="ECO:0007669"/>
    <property type="project" value="UniProtKB-UniRule"/>
</dbReference>
<evidence type="ECO:0000256" key="4">
    <source>
        <dbReference type="ARBA" id="ARBA00023186"/>
    </source>
</evidence>
<dbReference type="RefSeq" id="WP_113954972.1">
    <property type="nucleotide sequence ID" value="NZ_QNRT01000004.1"/>
</dbReference>
<dbReference type="GO" id="GO:0005840">
    <property type="term" value="C:ribosome"/>
    <property type="evidence" value="ECO:0007669"/>
    <property type="project" value="InterPro"/>
</dbReference>
<sequence length="172" mass="19236">MYVELGKIVGVWGVKGWIKLHSYTRQRADIGQYETWYLQAPRSKDEPSPISVLNCREQGQGMVAQFDGVNDRDQAQAFNGQRILVKQSDLPPLPDGEYYWQQLIGLTVSNADNTIGTIKSILETGANDVLVCKSINDGEPEILIPYTDEVVLEVDLGQGTMTVDWDPSYLLD</sequence>
<dbReference type="HAMAP" id="MF_00014">
    <property type="entry name" value="Ribosome_mat_RimM"/>
    <property type="match status" value="1"/>
</dbReference>
<dbReference type="InterPro" id="IPR009000">
    <property type="entry name" value="Transl_B-barrel_sf"/>
</dbReference>
<gene>
    <name evidence="5" type="primary">rimM</name>
    <name evidence="8" type="ORF">DFR28_10427</name>
</gene>
<evidence type="ECO:0000256" key="3">
    <source>
        <dbReference type="ARBA" id="ARBA00022552"/>
    </source>
</evidence>
<dbReference type="InterPro" id="IPR002676">
    <property type="entry name" value="RimM_N"/>
</dbReference>
<dbReference type="InterPro" id="IPR011033">
    <property type="entry name" value="PRC_barrel-like_sf"/>
</dbReference>
<dbReference type="InterPro" id="IPR011961">
    <property type="entry name" value="RimM"/>
</dbReference>
<feature type="domain" description="Ribosome maturation factor RimM PRC barrel" evidence="7">
    <location>
        <begin position="100"/>
        <end position="165"/>
    </location>
</feature>
<dbReference type="SUPFAM" id="SSF50447">
    <property type="entry name" value="Translation proteins"/>
    <property type="match status" value="1"/>
</dbReference>
<dbReference type="GO" id="GO:0042274">
    <property type="term" value="P:ribosomal small subunit biogenesis"/>
    <property type="evidence" value="ECO:0007669"/>
    <property type="project" value="UniProtKB-UniRule"/>
</dbReference>
<dbReference type="Pfam" id="PF24986">
    <property type="entry name" value="PRC_RimM"/>
    <property type="match status" value="1"/>
</dbReference>
<comment type="similarity">
    <text evidence="5">Belongs to the RimM family.</text>
</comment>
<comment type="function">
    <text evidence="5">An accessory protein needed during the final step in the assembly of 30S ribosomal subunit, possibly for assembly of the head region. Essential for efficient processing of 16S rRNA. May be needed both before and after RbfA during the maturation of 16S rRNA. It has affinity for free ribosomal 30S subunits but not for 70S ribosomes.</text>
</comment>
<protein>
    <recommendedName>
        <fullName evidence="5">Ribosome maturation factor RimM</fullName>
    </recommendedName>
</protein>
<keyword evidence="4 5" id="KW-0143">Chaperone</keyword>
<dbReference type="InterPro" id="IPR036976">
    <property type="entry name" value="RimM_N_sf"/>
</dbReference>
<evidence type="ECO:0000313" key="9">
    <source>
        <dbReference type="Proteomes" id="UP000253083"/>
    </source>
</evidence>
<evidence type="ECO:0000259" key="6">
    <source>
        <dbReference type="Pfam" id="PF01782"/>
    </source>
</evidence>
<evidence type="ECO:0000256" key="2">
    <source>
        <dbReference type="ARBA" id="ARBA00022517"/>
    </source>
</evidence>
<dbReference type="GO" id="GO:0005737">
    <property type="term" value="C:cytoplasm"/>
    <property type="evidence" value="ECO:0007669"/>
    <property type="project" value="UniProtKB-SubCell"/>
</dbReference>
<dbReference type="PANTHER" id="PTHR33692:SF1">
    <property type="entry name" value="RIBOSOME MATURATION FACTOR RIMM"/>
    <property type="match status" value="1"/>
</dbReference>
<keyword evidence="9" id="KW-1185">Reference proteome</keyword>
<feature type="domain" description="RimM N-terminal" evidence="6">
    <location>
        <begin position="5"/>
        <end position="88"/>
    </location>
</feature>
<organism evidence="8 9">
    <name type="scientific">Arenicella xantha</name>
    <dbReference type="NCBI Taxonomy" id="644221"/>
    <lineage>
        <taxon>Bacteria</taxon>
        <taxon>Pseudomonadati</taxon>
        <taxon>Pseudomonadota</taxon>
        <taxon>Gammaproteobacteria</taxon>
        <taxon>Arenicellales</taxon>
        <taxon>Arenicellaceae</taxon>
        <taxon>Arenicella</taxon>
    </lineage>
</organism>
<dbReference type="OrthoDB" id="9783509at2"/>
<dbReference type="PANTHER" id="PTHR33692">
    <property type="entry name" value="RIBOSOME MATURATION FACTOR RIMM"/>
    <property type="match status" value="1"/>
</dbReference>